<evidence type="ECO:0000256" key="4">
    <source>
        <dbReference type="ARBA" id="ARBA00022553"/>
    </source>
</evidence>
<feature type="transmembrane region" description="Helical" evidence="11">
    <location>
        <begin position="367"/>
        <end position="392"/>
    </location>
</feature>
<dbReference type="InterPro" id="IPR003594">
    <property type="entry name" value="HATPase_dom"/>
</dbReference>
<dbReference type="InterPro" id="IPR050428">
    <property type="entry name" value="TCS_sensor_his_kinase"/>
</dbReference>
<keyword evidence="14" id="KW-0067">ATP-binding</keyword>
<dbReference type="SUPFAM" id="SSF55874">
    <property type="entry name" value="ATPase domain of HSP90 chaperone/DNA topoisomerase II/histidine kinase"/>
    <property type="match status" value="1"/>
</dbReference>
<evidence type="ECO:0000256" key="2">
    <source>
        <dbReference type="ARBA" id="ARBA00004370"/>
    </source>
</evidence>
<dbReference type="Gene3D" id="3.30.565.10">
    <property type="entry name" value="Histidine kinase-like ATPase, C-terminal domain"/>
    <property type="match status" value="1"/>
</dbReference>
<dbReference type="PANTHER" id="PTHR45436:SF5">
    <property type="entry name" value="SENSOR HISTIDINE KINASE TRCS"/>
    <property type="match status" value="1"/>
</dbReference>
<evidence type="ECO:0000256" key="11">
    <source>
        <dbReference type="SAM" id="Phobius"/>
    </source>
</evidence>
<feature type="region of interest" description="Disordered" evidence="10">
    <location>
        <begin position="1"/>
        <end position="51"/>
    </location>
</feature>
<evidence type="ECO:0000256" key="10">
    <source>
        <dbReference type="SAM" id="MobiDB-lite"/>
    </source>
</evidence>
<keyword evidence="7" id="KW-0418">Kinase</keyword>
<organism evidence="14 15">
    <name type="scientific">Streptacidiphilus cavernicola</name>
    <dbReference type="NCBI Taxonomy" id="3342716"/>
    <lineage>
        <taxon>Bacteria</taxon>
        <taxon>Bacillati</taxon>
        <taxon>Actinomycetota</taxon>
        <taxon>Actinomycetes</taxon>
        <taxon>Kitasatosporales</taxon>
        <taxon>Streptomycetaceae</taxon>
        <taxon>Streptacidiphilus</taxon>
    </lineage>
</organism>
<dbReference type="Gene3D" id="6.10.340.10">
    <property type="match status" value="1"/>
</dbReference>
<sequence length="891" mass="93088">MSLQDAHPAPPAAPDEPLAPGEPVIPGTPEDAGSPETPGETTGTPEPLETGLRARLGRQLDRIPFRHKLNVLVTVPVVVISILFAVVVNSEISTAQATASQADLVRNSYQVALLVDDVQTEQQQALLLWAHYDRQDAKDKAPSNAAFRAAQAATTAQAAMVRQAFGSSMPAAESIALAELNGLPRDQIAVGTLAAPNIDQAYSPTADDLIDGLGLTTDHGGNVRTTQSLDALLRADTAHAVYETSVLSTQTGDSNALVEFLAAVGAQEQYTYQVTRFGQLATPAQVTELGGMDYNTNQAYIKTQLSLLEVSPGDLSSVSDKASMQAAAAQVDETLPKIVGESQIRLAITQKLTQEIAAGADSASSSAWLRAILLLALALLIFVTWLTLSVLIRHSVVRPVQRLTNAARKVAAISEKELARVADDDAADESPARLEAVPVLAQDELGALAEAFNQVQVTAAGLLERQVTSRRNIAEMFGNIGRRVSNLTNRQLALIDAVERGETDPELLEQLYRIDHIAVRMQRNADSLMLLAGIRESELDGRPAPVSHVIRASLGQIEGYQRVVLRAESDPTVAPDIVGDLVLMLAELLENAVSFSPAHSSVEVTVRTPGGHAAIEIVDHGLGMGSERLAEENARLVRRERLDLVPTRVLGLFVVGNLARRWGITVTLSRTPGGGVSSLVLVPAALLRATPAAPAAPAPAVPAALTAPAAPAPAPAALPPAPPVAPAAPAPVPAAPSGWPAGGPAAVPAATAAPDGGLPRRTPRRAPDEPVHAQAGAVEPQAGEAARPGPEGGTLRRRVRGATLNQARPAQPPAAAAFAPPQLDAEAVRDSLEEFEAAVDRAERDATLTGLRVGDTQQGSTQPDAAPTDLLQQNAAPNVAAPQELPEGVGP</sequence>
<proteinExistence type="predicted"/>
<keyword evidence="14" id="KW-0547">Nucleotide-binding</keyword>
<dbReference type="EMBL" id="JBHEZZ010000017">
    <property type="protein sequence ID" value="MFC1404820.1"/>
    <property type="molecule type" value="Genomic_DNA"/>
</dbReference>
<dbReference type="PROSITE" id="PS50109">
    <property type="entry name" value="HIS_KIN"/>
    <property type="match status" value="1"/>
</dbReference>
<evidence type="ECO:0000256" key="9">
    <source>
        <dbReference type="ARBA" id="ARBA00023012"/>
    </source>
</evidence>
<comment type="catalytic activity">
    <reaction evidence="1">
        <text>ATP + protein L-histidine = ADP + protein N-phospho-L-histidine.</text>
        <dbReference type="EC" id="2.7.13.3"/>
    </reaction>
</comment>
<keyword evidence="9" id="KW-0902">Two-component regulatory system</keyword>
<dbReference type="InterPro" id="IPR036890">
    <property type="entry name" value="HATPase_C_sf"/>
</dbReference>
<dbReference type="PROSITE" id="PS50885">
    <property type="entry name" value="HAMP"/>
    <property type="match status" value="1"/>
</dbReference>
<dbReference type="GO" id="GO:0005524">
    <property type="term" value="F:ATP binding"/>
    <property type="evidence" value="ECO:0007669"/>
    <property type="project" value="UniProtKB-KW"/>
</dbReference>
<feature type="compositionally biased region" description="Low complexity" evidence="10">
    <location>
        <begin position="779"/>
        <end position="789"/>
    </location>
</feature>
<feature type="compositionally biased region" description="Low complexity" evidence="10">
    <location>
        <begin position="35"/>
        <end position="51"/>
    </location>
</feature>
<keyword evidence="15" id="KW-1185">Reference proteome</keyword>
<accession>A0ABV6UTM3</accession>
<dbReference type="EC" id="2.7.13.3" evidence="3"/>
<dbReference type="Pfam" id="PF02518">
    <property type="entry name" value="HATPase_c"/>
    <property type="match status" value="1"/>
</dbReference>
<feature type="region of interest" description="Disordered" evidence="10">
    <location>
        <begin position="839"/>
        <end position="891"/>
    </location>
</feature>
<dbReference type="RefSeq" id="WP_063757578.1">
    <property type="nucleotide sequence ID" value="NZ_JBHEZZ010000017.1"/>
</dbReference>
<dbReference type="InterPro" id="IPR005467">
    <property type="entry name" value="His_kinase_dom"/>
</dbReference>
<protein>
    <recommendedName>
        <fullName evidence="3">histidine kinase</fullName>
        <ecNumber evidence="3">2.7.13.3</ecNumber>
    </recommendedName>
</protein>
<evidence type="ECO:0000256" key="3">
    <source>
        <dbReference type="ARBA" id="ARBA00012438"/>
    </source>
</evidence>
<feature type="domain" description="HAMP" evidence="13">
    <location>
        <begin position="394"/>
        <end position="464"/>
    </location>
</feature>
<dbReference type="Pfam" id="PF00672">
    <property type="entry name" value="HAMP"/>
    <property type="match status" value="1"/>
</dbReference>
<evidence type="ECO:0000259" key="13">
    <source>
        <dbReference type="PROSITE" id="PS50885"/>
    </source>
</evidence>
<comment type="subcellular location">
    <subcellularLocation>
        <location evidence="2">Membrane</location>
    </subcellularLocation>
</comment>
<feature type="region of interest" description="Disordered" evidence="10">
    <location>
        <begin position="722"/>
        <end position="795"/>
    </location>
</feature>
<gene>
    <name evidence="14" type="ORF">ACEZDJ_26380</name>
</gene>
<reference evidence="14 15" key="1">
    <citation type="submission" date="2024-09" db="EMBL/GenBank/DDBJ databases">
        <authorList>
            <person name="Lee S.D."/>
        </authorList>
    </citation>
    <scope>NUCLEOTIDE SEQUENCE [LARGE SCALE GENOMIC DNA]</scope>
    <source>
        <strain evidence="14 15">N1-5</strain>
    </source>
</reference>
<feature type="transmembrane region" description="Helical" evidence="11">
    <location>
        <begin position="69"/>
        <end position="88"/>
    </location>
</feature>
<dbReference type="SMART" id="SM00387">
    <property type="entry name" value="HATPase_c"/>
    <property type="match status" value="1"/>
</dbReference>
<feature type="domain" description="Histidine kinase" evidence="12">
    <location>
        <begin position="581"/>
        <end position="686"/>
    </location>
</feature>
<feature type="compositionally biased region" description="Pro residues" evidence="10">
    <location>
        <begin position="722"/>
        <end position="734"/>
    </location>
</feature>
<evidence type="ECO:0000259" key="12">
    <source>
        <dbReference type="PROSITE" id="PS50109"/>
    </source>
</evidence>
<dbReference type="Proteomes" id="UP001592528">
    <property type="component" value="Unassembled WGS sequence"/>
</dbReference>
<feature type="compositionally biased region" description="Low complexity" evidence="10">
    <location>
        <begin position="872"/>
        <end position="883"/>
    </location>
</feature>
<dbReference type="PANTHER" id="PTHR45436">
    <property type="entry name" value="SENSOR HISTIDINE KINASE YKOH"/>
    <property type="match status" value="1"/>
</dbReference>
<evidence type="ECO:0000256" key="8">
    <source>
        <dbReference type="ARBA" id="ARBA00022989"/>
    </source>
</evidence>
<name>A0ABV6UTM3_9ACTN</name>
<feature type="compositionally biased region" description="Low complexity" evidence="10">
    <location>
        <begin position="735"/>
        <end position="754"/>
    </location>
</feature>
<evidence type="ECO:0000256" key="5">
    <source>
        <dbReference type="ARBA" id="ARBA00022679"/>
    </source>
</evidence>
<evidence type="ECO:0000313" key="15">
    <source>
        <dbReference type="Proteomes" id="UP001592528"/>
    </source>
</evidence>
<dbReference type="CDD" id="cd06225">
    <property type="entry name" value="HAMP"/>
    <property type="match status" value="1"/>
</dbReference>
<dbReference type="InterPro" id="IPR003660">
    <property type="entry name" value="HAMP_dom"/>
</dbReference>
<evidence type="ECO:0000256" key="7">
    <source>
        <dbReference type="ARBA" id="ARBA00022777"/>
    </source>
</evidence>
<evidence type="ECO:0000256" key="1">
    <source>
        <dbReference type="ARBA" id="ARBA00000085"/>
    </source>
</evidence>
<keyword evidence="11" id="KW-0472">Membrane</keyword>
<keyword evidence="8 11" id="KW-1133">Transmembrane helix</keyword>
<comment type="caution">
    <text evidence="14">The sequence shown here is derived from an EMBL/GenBank/DDBJ whole genome shotgun (WGS) entry which is preliminary data.</text>
</comment>
<evidence type="ECO:0000313" key="14">
    <source>
        <dbReference type="EMBL" id="MFC1404820.1"/>
    </source>
</evidence>
<dbReference type="SMART" id="SM00304">
    <property type="entry name" value="HAMP"/>
    <property type="match status" value="1"/>
</dbReference>
<keyword evidence="6 11" id="KW-0812">Transmembrane</keyword>
<keyword evidence="4" id="KW-0597">Phosphoprotein</keyword>
<keyword evidence="5" id="KW-0808">Transferase</keyword>
<evidence type="ECO:0000256" key="6">
    <source>
        <dbReference type="ARBA" id="ARBA00022692"/>
    </source>
</evidence>